<evidence type="ECO:0000313" key="4">
    <source>
        <dbReference type="Proteomes" id="UP000234328"/>
    </source>
</evidence>
<dbReference type="EMBL" id="PDNV01000003">
    <property type="protein sequence ID" value="PLC54898.1"/>
    <property type="molecule type" value="Genomic_DNA"/>
</dbReference>
<sequence>MALMRCLPATLSCILLSACAVGERMQDMVAVISQARSSAQAQHEGFARSVGSKEERRAAQVVDKPWLVGRARPLAREITLPPALRANVNTTLMFADGAMDLSRLAQRIASATDIPVFVAPDALLPLEHFAPRLGVIAKGNAIAAPSIVTLSGGPEPLARILDRISARLGVMWQYRNDRIEFYRTETRVFNVRALTLNASAEASLGLGAGTKTEGFVSTSKTVLSSSTQDLLGVVRSRIEPFLSHAGVLVAESGGSSSIVVTDTPAVLQRIGRYLDDENRALTRRVRLVFEELTVAVNDNAEAGLDWNLVFSSAKVAASLAVPGSGLVEAASMSLGMNEGSFQGSDAIIKALSQVGRVLRRSRMPVLTLNRRPVTHAVRTTFSYIDKVQTTALSTSAGMALPSVSVSQREETVGSLITLVPDAQDDGQILLSVAYDNTVAQPLKTVTFGDKDNPLQLQQITIDGNGTVQQVALQPGQPLVISGFDRSQEETEGRRLNPGVPIALGGSDRASSQNLTTVMVVTAQVEEGY</sequence>
<dbReference type="PROSITE" id="PS51257">
    <property type="entry name" value="PROKAR_LIPOPROTEIN"/>
    <property type="match status" value="1"/>
</dbReference>
<dbReference type="Proteomes" id="UP000234328">
    <property type="component" value="Unassembled WGS sequence"/>
</dbReference>
<name>A0A2N4UIQ8_9BURK</name>
<keyword evidence="4" id="KW-1185">Reference proteome</keyword>
<gene>
    <name evidence="3" type="ORF">CR155_05415</name>
</gene>
<evidence type="ECO:0000256" key="1">
    <source>
        <dbReference type="SAM" id="MobiDB-lite"/>
    </source>
</evidence>
<keyword evidence="2" id="KW-0732">Signal</keyword>
<evidence type="ECO:0000256" key="2">
    <source>
        <dbReference type="SAM" id="SignalP"/>
    </source>
</evidence>
<evidence type="ECO:0000313" key="3">
    <source>
        <dbReference type="EMBL" id="PLC54898.1"/>
    </source>
</evidence>
<reference evidence="3 4" key="1">
    <citation type="submission" date="2017-10" db="EMBL/GenBank/DDBJ databases">
        <title>Two draft genome sequences of Pusillimonas sp. strains isolated from a nitrate- and radionuclide-contaminated groundwater in Russia.</title>
        <authorList>
            <person name="Grouzdev D.S."/>
            <person name="Tourova T.P."/>
            <person name="Goeva M.A."/>
            <person name="Babich T.L."/>
            <person name="Sokolova D.S."/>
            <person name="Abdullin R."/>
            <person name="Poltaraus A.B."/>
            <person name="Toshchakov S.V."/>
            <person name="Nazina T.N."/>
        </authorList>
    </citation>
    <scope>NUCLEOTIDE SEQUENCE [LARGE SCALE GENOMIC DNA]</scope>
    <source>
        <strain evidence="3 4">JR1/69-2-13</strain>
    </source>
</reference>
<accession>A0A2N4UIQ8</accession>
<dbReference type="OrthoDB" id="8869029at2"/>
<dbReference type="AlphaFoldDB" id="A0A2N4UIQ8"/>
<organism evidence="3 4">
    <name type="scientific">Pollutimonas nitritireducens</name>
    <dbReference type="NCBI Taxonomy" id="2045209"/>
    <lineage>
        <taxon>Bacteria</taxon>
        <taxon>Pseudomonadati</taxon>
        <taxon>Pseudomonadota</taxon>
        <taxon>Betaproteobacteria</taxon>
        <taxon>Burkholderiales</taxon>
        <taxon>Alcaligenaceae</taxon>
        <taxon>Pollutimonas</taxon>
    </lineage>
</organism>
<feature type="chain" id="PRO_5014988803" evidence="2">
    <location>
        <begin position="21"/>
        <end position="528"/>
    </location>
</feature>
<proteinExistence type="predicted"/>
<comment type="caution">
    <text evidence="3">The sequence shown here is derived from an EMBL/GenBank/DDBJ whole genome shotgun (WGS) entry which is preliminary data.</text>
</comment>
<feature type="signal peptide" evidence="2">
    <location>
        <begin position="1"/>
        <end position="20"/>
    </location>
</feature>
<feature type="compositionally biased region" description="Basic and acidic residues" evidence="1">
    <location>
        <begin position="485"/>
        <end position="494"/>
    </location>
</feature>
<protein>
    <submittedName>
        <fullName evidence="3">Uncharacterized protein</fullName>
    </submittedName>
</protein>
<feature type="region of interest" description="Disordered" evidence="1">
    <location>
        <begin position="485"/>
        <end position="507"/>
    </location>
</feature>